<dbReference type="Proteomes" id="UP000308196">
    <property type="component" value="Chromosome"/>
</dbReference>
<dbReference type="RefSeq" id="WP_028070313.1">
    <property type="nucleotide sequence ID" value="NZ_CP158797.1"/>
</dbReference>
<keyword evidence="1" id="KW-1278">Translocase</keyword>
<dbReference type="GO" id="GO:0050136">
    <property type="term" value="F:NADH dehydrogenase (quinone) (non-electrogenic) activity"/>
    <property type="evidence" value="ECO:0007669"/>
    <property type="project" value="UniProtKB-UniRule"/>
</dbReference>
<accession>A0A4U9VZI4</accession>
<dbReference type="PANTHER" id="PTHR11993">
    <property type="entry name" value="NADH-UBIQUINONE OXIDOREDUCTASE 49 KDA SUBUNIT"/>
    <property type="match status" value="1"/>
</dbReference>
<keyword evidence="1" id="KW-1003">Cell membrane</keyword>
<dbReference type="EC" id="7.1.1.-" evidence="1"/>
<keyword evidence="1" id="KW-0520">NAD</keyword>
<dbReference type="NCBIfam" id="NF004739">
    <property type="entry name" value="PRK06075.1"/>
    <property type="match status" value="1"/>
</dbReference>
<dbReference type="InterPro" id="IPR022885">
    <property type="entry name" value="NDH1_su_D/H"/>
</dbReference>
<keyword evidence="1" id="KW-0813">Transport</keyword>
<protein>
    <recommendedName>
        <fullName evidence="1">NADH-quinone oxidoreductase subunit D</fullName>
        <ecNumber evidence="1">7.1.1.-</ecNumber>
    </recommendedName>
    <alternativeName>
        <fullName evidence="1">NADH dehydrogenase I subunit D</fullName>
    </alternativeName>
    <alternativeName>
        <fullName evidence="1">NDH-1 subunit D</fullName>
    </alternativeName>
</protein>
<dbReference type="InterPro" id="IPR029014">
    <property type="entry name" value="NiFe-Hase_large"/>
</dbReference>
<dbReference type="SUPFAM" id="SSF56762">
    <property type="entry name" value="HydB/Nqo4-like"/>
    <property type="match status" value="1"/>
</dbReference>
<name>A0A4U9VZI4_9SPHI</name>
<evidence type="ECO:0000259" key="2">
    <source>
        <dbReference type="Pfam" id="PF00346"/>
    </source>
</evidence>
<comment type="subcellular location">
    <subcellularLocation>
        <location evidence="1">Cell membrane</location>
        <topology evidence="1">Peripheral membrane protein</topology>
        <orientation evidence="1">Cytoplasmic side</orientation>
    </subcellularLocation>
</comment>
<evidence type="ECO:0000256" key="1">
    <source>
        <dbReference type="HAMAP-Rule" id="MF_01358"/>
    </source>
</evidence>
<organism evidence="3 4">
    <name type="scientific">Sphingobacterium thalpophilum</name>
    <dbReference type="NCBI Taxonomy" id="259"/>
    <lineage>
        <taxon>Bacteria</taxon>
        <taxon>Pseudomonadati</taxon>
        <taxon>Bacteroidota</taxon>
        <taxon>Sphingobacteriia</taxon>
        <taxon>Sphingobacteriales</taxon>
        <taxon>Sphingobacteriaceae</taxon>
        <taxon>Sphingobacterium</taxon>
    </lineage>
</organism>
<dbReference type="EMBL" id="LR590484">
    <property type="protein sequence ID" value="VTR52047.1"/>
    <property type="molecule type" value="Genomic_DNA"/>
</dbReference>
<keyword evidence="1" id="KW-0472">Membrane</keyword>
<dbReference type="HAMAP" id="MF_01358">
    <property type="entry name" value="NDH1_NuoD"/>
    <property type="match status" value="1"/>
</dbReference>
<dbReference type="PANTHER" id="PTHR11993:SF10">
    <property type="entry name" value="NADH DEHYDROGENASE [UBIQUINONE] IRON-SULFUR PROTEIN 2, MITOCHONDRIAL"/>
    <property type="match status" value="1"/>
</dbReference>
<keyword evidence="3" id="KW-0560">Oxidoreductase</keyword>
<dbReference type="GeneID" id="78465070"/>
<dbReference type="GO" id="GO:0005886">
    <property type="term" value="C:plasma membrane"/>
    <property type="evidence" value="ECO:0007669"/>
    <property type="project" value="UniProtKB-SubCell"/>
</dbReference>
<gene>
    <name evidence="3" type="primary">ndhH</name>
    <name evidence="1" type="synonym">nuoD</name>
    <name evidence="3" type="ORF">NCTC11429_04487</name>
</gene>
<dbReference type="InterPro" id="IPR001135">
    <property type="entry name" value="NADH_Q_OxRdtase_suD"/>
</dbReference>
<dbReference type="KEGG" id="stha:NCTC11429_04487"/>
<keyword evidence="1" id="KW-0874">Quinone</keyword>
<sequence length="398" mass="45477">MANPKYRTALDRYEKHLTDISSQEMVLNMGPQHPSTHGVLRLQLITDGEVVKEVVPHLGYLHRCFDKHAESLNYGKTIPFTDRLDYLASMNNSHAFVMGVERMLGLDSKIPKRIEYIRVLVCELNRIASHLIAIGTYGIDIGATTPFLWCFRDREHIMNMLEWASGSRMLYNYIWVGGLFYDLPVGFENRCMEFVRYFKPKLVELDEILTSNQIFISRTANIGVLPPEVAINYGVSGPMLRASGIKWDLRRIDAYSVYPEIEFDIPIGKGEMGTIGDCWDRYKVRVDEVKESVRIVEQCLERLQKEYARTPDFDPRALVPKKVNLKAQDYYIRAENPKGELGFYFVTKEKSDIPLRVKSRGPSFNNLSVISELGKGVLIADLIAILGSIDIVLGEVDR</sequence>
<feature type="domain" description="NADH-quinone oxidoreductase subunit D" evidence="2">
    <location>
        <begin position="140"/>
        <end position="398"/>
    </location>
</feature>
<comment type="similarity">
    <text evidence="1">Belongs to the complex I 49 kDa subunit family.</text>
</comment>
<dbReference type="GO" id="GO:0048038">
    <property type="term" value="F:quinone binding"/>
    <property type="evidence" value="ECO:0007669"/>
    <property type="project" value="UniProtKB-KW"/>
</dbReference>
<comment type="function">
    <text evidence="1">NDH-1 shuttles electrons from NADH, via FMN and iron-sulfur (Fe-S) centers, to quinones in the respiratory chain. The immediate electron acceptor for the enzyme in this species is believed to be a menaquinone. Couples the redox reaction to proton translocation (for every two electrons transferred, four hydrogen ions are translocated across the cytoplasmic membrane), and thus conserves the redox energy in a proton gradient.</text>
</comment>
<evidence type="ECO:0000313" key="4">
    <source>
        <dbReference type="Proteomes" id="UP000308196"/>
    </source>
</evidence>
<dbReference type="STRING" id="1123265.GCA_000686625_03581"/>
<dbReference type="Gene3D" id="1.10.645.10">
    <property type="entry name" value="Cytochrome-c3 Hydrogenase, chain B"/>
    <property type="match status" value="1"/>
</dbReference>
<comment type="catalytic activity">
    <reaction evidence="1">
        <text>a quinone + NADH + 5 H(+)(in) = a quinol + NAD(+) + 4 H(+)(out)</text>
        <dbReference type="Rhea" id="RHEA:57888"/>
        <dbReference type="ChEBI" id="CHEBI:15378"/>
        <dbReference type="ChEBI" id="CHEBI:24646"/>
        <dbReference type="ChEBI" id="CHEBI:57540"/>
        <dbReference type="ChEBI" id="CHEBI:57945"/>
        <dbReference type="ChEBI" id="CHEBI:132124"/>
    </reaction>
</comment>
<dbReference type="Pfam" id="PF00346">
    <property type="entry name" value="Complex1_49kDa"/>
    <property type="match status" value="1"/>
</dbReference>
<evidence type="ECO:0000313" key="3">
    <source>
        <dbReference type="EMBL" id="VTR52047.1"/>
    </source>
</evidence>
<comment type="subunit">
    <text evidence="1">NDH-1 is composed of 14 different subunits. Subunits NuoB, C, D, E, F, and G constitute the peripheral sector of the complex.</text>
</comment>
<dbReference type="AlphaFoldDB" id="A0A4U9VZI4"/>
<dbReference type="GO" id="GO:0051287">
    <property type="term" value="F:NAD binding"/>
    <property type="evidence" value="ECO:0007669"/>
    <property type="project" value="InterPro"/>
</dbReference>
<reference evidence="3 4" key="1">
    <citation type="submission" date="2019-05" db="EMBL/GenBank/DDBJ databases">
        <authorList>
            <consortium name="Pathogen Informatics"/>
        </authorList>
    </citation>
    <scope>NUCLEOTIDE SEQUENCE [LARGE SCALE GENOMIC DNA]</scope>
    <source>
        <strain evidence="3 4">NCTC11429</strain>
    </source>
</reference>
<proteinExistence type="inferred from homology"/>